<feature type="transmembrane region" description="Helical" evidence="1">
    <location>
        <begin position="73"/>
        <end position="93"/>
    </location>
</feature>
<sequence length="108" mass="12266">MSPTKTDCKARFALGVKIGNSVIHEFVEGHNHNLQLPHTTHILGITVFSTSVMEESFIFFIHIRWIAMNKLQIVFWAGAKLIIEYGYFGRLFLSISVERDTGMNMAPP</sequence>
<dbReference type="AlphaFoldDB" id="G7JPL9"/>
<protein>
    <submittedName>
        <fullName evidence="2">Transmembrane protein, putative</fullName>
    </submittedName>
</protein>
<accession>G7JPL9</accession>
<dbReference type="EMBL" id="CM001220">
    <property type="protein sequence ID" value="AES89486.1"/>
    <property type="molecule type" value="Genomic_DNA"/>
</dbReference>
<gene>
    <name evidence="2" type="ordered locus">MTR_4g076000</name>
</gene>
<dbReference type="PaxDb" id="3880-AES89486"/>
<feature type="transmembrane region" description="Helical" evidence="1">
    <location>
        <begin position="42"/>
        <end position="61"/>
    </location>
</feature>
<keyword evidence="1" id="KW-1133">Transmembrane helix</keyword>
<reference evidence="2 4" key="2">
    <citation type="journal article" date="2014" name="BMC Genomics">
        <title>An improved genome release (version Mt4.0) for the model legume Medicago truncatula.</title>
        <authorList>
            <person name="Tang H."/>
            <person name="Krishnakumar V."/>
            <person name="Bidwell S."/>
            <person name="Rosen B."/>
            <person name="Chan A."/>
            <person name="Zhou S."/>
            <person name="Gentzbittel L."/>
            <person name="Childs K.L."/>
            <person name="Yandell M."/>
            <person name="Gundlach H."/>
            <person name="Mayer K.F."/>
            <person name="Schwartz D.C."/>
            <person name="Town C.D."/>
        </authorList>
    </citation>
    <scope>GENOME REANNOTATION</scope>
    <source>
        <strain evidence="3 4">cv. Jemalong A17</strain>
    </source>
</reference>
<evidence type="ECO:0000256" key="1">
    <source>
        <dbReference type="SAM" id="Phobius"/>
    </source>
</evidence>
<name>G7JPL9_MEDTR</name>
<evidence type="ECO:0000313" key="3">
    <source>
        <dbReference type="EnsemblPlants" id="AES89486"/>
    </source>
</evidence>
<dbReference type="Proteomes" id="UP000002051">
    <property type="component" value="Chromosome 4"/>
</dbReference>
<keyword evidence="1 2" id="KW-0812">Transmembrane</keyword>
<proteinExistence type="predicted"/>
<keyword evidence="4" id="KW-1185">Reference proteome</keyword>
<keyword evidence="1" id="KW-0472">Membrane</keyword>
<evidence type="ECO:0000313" key="4">
    <source>
        <dbReference type="Proteomes" id="UP000002051"/>
    </source>
</evidence>
<dbReference type="HOGENOM" id="CLU_2200861_0_0_1"/>
<dbReference type="EnsemblPlants" id="AES89486">
    <property type="protein sequence ID" value="AES89486"/>
    <property type="gene ID" value="MTR_4g076000"/>
</dbReference>
<reference evidence="3" key="3">
    <citation type="submission" date="2015-04" db="UniProtKB">
        <authorList>
            <consortium name="EnsemblPlants"/>
        </authorList>
    </citation>
    <scope>IDENTIFICATION</scope>
    <source>
        <strain evidence="3">cv. Jemalong A17</strain>
    </source>
</reference>
<organism evidence="2 4">
    <name type="scientific">Medicago truncatula</name>
    <name type="common">Barrel medic</name>
    <name type="synonym">Medicago tribuloides</name>
    <dbReference type="NCBI Taxonomy" id="3880"/>
    <lineage>
        <taxon>Eukaryota</taxon>
        <taxon>Viridiplantae</taxon>
        <taxon>Streptophyta</taxon>
        <taxon>Embryophyta</taxon>
        <taxon>Tracheophyta</taxon>
        <taxon>Spermatophyta</taxon>
        <taxon>Magnoliopsida</taxon>
        <taxon>eudicotyledons</taxon>
        <taxon>Gunneridae</taxon>
        <taxon>Pentapetalae</taxon>
        <taxon>rosids</taxon>
        <taxon>fabids</taxon>
        <taxon>Fabales</taxon>
        <taxon>Fabaceae</taxon>
        <taxon>Papilionoideae</taxon>
        <taxon>50 kb inversion clade</taxon>
        <taxon>NPAAA clade</taxon>
        <taxon>Hologalegina</taxon>
        <taxon>IRL clade</taxon>
        <taxon>Trifolieae</taxon>
        <taxon>Medicago</taxon>
    </lineage>
</organism>
<evidence type="ECO:0000313" key="2">
    <source>
        <dbReference type="EMBL" id="AES89486.1"/>
    </source>
</evidence>
<reference evidence="2 4" key="1">
    <citation type="journal article" date="2011" name="Nature">
        <title>The Medicago genome provides insight into the evolution of rhizobial symbioses.</title>
        <authorList>
            <person name="Young N.D."/>
            <person name="Debelle F."/>
            <person name="Oldroyd G.E."/>
            <person name="Geurts R."/>
            <person name="Cannon S.B."/>
            <person name="Udvardi M.K."/>
            <person name="Benedito V.A."/>
            <person name="Mayer K.F."/>
            <person name="Gouzy J."/>
            <person name="Schoof H."/>
            <person name="Van de Peer Y."/>
            <person name="Proost S."/>
            <person name="Cook D.R."/>
            <person name="Meyers B.C."/>
            <person name="Spannagl M."/>
            <person name="Cheung F."/>
            <person name="De Mita S."/>
            <person name="Krishnakumar V."/>
            <person name="Gundlach H."/>
            <person name="Zhou S."/>
            <person name="Mudge J."/>
            <person name="Bharti A.K."/>
            <person name="Murray J.D."/>
            <person name="Naoumkina M.A."/>
            <person name="Rosen B."/>
            <person name="Silverstein K.A."/>
            <person name="Tang H."/>
            <person name="Rombauts S."/>
            <person name="Zhao P.X."/>
            <person name="Zhou P."/>
            <person name="Barbe V."/>
            <person name="Bardou P."/>
            <person name="Bechner M."/>
            <person name="Bellec A."/>
            <person name="Berger A."/>
            <person name="Berges H."/>
            <person name="Bidwell S."/>
            <person name="Bisseling T."/>
            <person name="Choisne N."/>
            <person name="Couloux A."/>
            <person name="Denny R."/>
            <person name="Deshpande S."/>
            <person name="Dai X."/>
            <person name="Doyle J.J."/>
            <person name="Dudez A.M."/>
            <person name="Farmer A.D."/>
            <person name="Fouteau S."/>
            <person name="Franken C."/>
            <person name="Gibelin C."/>
            <person name="Gish J."/>
            <person name="Goldstein S."/>
            <person name="Gonzalez A.J."/>
            <person name="Green P.J."/>
            <person name="Hallab A."/>
            <person name="Hartog M."/>
            <person name="Hua A."/>
            <person name="Humphray S.J."/>
            <person name="Jeong D.H."/>
            <person name="Jing Y."/>
            <person name="Jocker A."/>
            <person name="Kenton S.M."/>
            <person name="Kim D.J."/>
            <person name="Klee K."/>
            <person name="Lai H."/>
            <person name="Lang C."/>
            <person name="Lin S."/>
            <person name="Macmil S.L."/>
            <person name="Magdelenat G."/>
            <person name="Matthews L."/>
            <person name="McCorrison J."/>
            <person name="Monaghan E.L."/>
            <person name="Mun J.H."/>
            <person name="Najar F.Z."/>
            <person name="Nicholson C."/>
            <person name="Noirot C."/>
            <person name="O'Bleness M."/>
            <person name="Paule C.R."/>
            <person name="Poulain J."/>
            <person name="Prion F."/>
            <person name="Qin B."/>
            <person name="Qu C."/>
            <person name="Retzel E.F."/>
            <person name="Riddle C."/>
            <person name="Sallet E."/>
            <person name="Samain S."/>
            <person name="Samson N."/>
            <person name="Sanders I."/>
            <person name="Saurat O."/>
            <person name="Scarpelli C."/>
            <person name="Schiex T."/>
            <person name="Segurens B."/>
            <person name="Severin A.J."/>
            <person name="Sherrier D.J."/>
            <person name="Shi R."/>
            <person name="Sims S."/>
            <person name="Singer S.R."/>
            <person name="Sinharoy S."/>
            <person name="Sterck L."/>
            <person name="Viollet A."/>
            <person name="Wang B.B."/>
            <person name="Wang K."/>
            <person name="Wang M."/>
            <person name="Wang X."/>
            <person name="Warfsmann J."/>
            <person name="Weissenbach J."/>
            <person name="White D.D."/>
            <person name="White J.D."/>
            <person name="Wiley G.B."/>
            <person name="Wincker P."/>
            <person name="Xing Y."/>
            <person name="Yang L."/>
            <person name="Yao Z."/>
            <person name="Ying F."/>
            <person name="Zhai J."/>
            <person name="Zhou L."/>
            <person name="Zuber A."/>
            <person name="Denarie J."/>
            <person name="Dixon R.A."/>
            <person name="May G.D."/>
            <person name="Schwartz D.C."/>
            <person name="Rogers J."/>
            <person name="Quetier F."/>
            <person name="Town C.D."/>
            <person name="Roe B.A."/>
        </authorList>
    </citation>
    <scope>NUCLEOTIDE SEQUENCE [LARGE SCALE GENOMIC DNA]</scope>
    <source>
        <strain evidence="2">A17</strain>
        <strain evidence="3 4">cv. Jemalong A17</strain>
    </source>
</reference>